<name>A0A844ZXQ7_9SPHN</name>
<dbReference type="InterPro" id="IPR030972">
    <property type="entry name" value="UrcA_uranyl"/>
</dbReference>
<keyword evidence="1" id="KW-0732">Signal</keyword>
<protein>
    <submittedName>
        <fullName evidence="2">UrcA family protein</fullName>
    </submittedName>
</protein>
<dbReference type="NCBIfam" id="TIGR04433">
    <property type="entry name" value="UrcA_uranyl"/>
    <property type="match status" value="1"/>
</dbReference>
<proteinExistence type="predicted"/>
<reference evidence="2 3" key="1">
    <citation type="submission" date="2019-12" db="EMBL/GenBank/DDBJ databases">
        <title>Genomic-based taxomic classification of the family Erythrobacteraceae.</title>
        <authorList>
            <person name="Xu L."/>
        </authorList>
    </citation>
    <scope>NUCLEOTIDE SEQUENCE [LARGE SCALE GENOMIC DNA]</scope>
    <source>
        <strain evidence="2 3">KCTC 52763</strain>
    </source>
</reference>
<feature type="signal peptide" evidence="1">
    <location>
        <begin position="1"/>
        <end position="21"/>
    </location>
</feature>
<sequence length="106" mass="11403">MKKLTLAILAATSLAVIGAPAAARAGHAVKFTYKEQELKTEKSRAALLARMEATTTSACSGAKAKAYLSAMKCREDLESQYLAAIDHPQLASEYEYKIVQIAGNIR</sequence>
<dbReference type="EMBL" id="WTYX01000002">
    <property type="protein sequence ID" value="MXO91726.1"/>
    <property type="molecule type" value="Genomic_DNA"/>
</dbReference>
<organism evidence="2 3">
    <name type="scientific">Pontixanthobacter aquaemixtae</name>
    <dbReference type="NCBI Taxonomy" id="1958940"/>
    <lineage>
        <taxon>Bacteria</taxon>
        <taxon>Pseudomonadati</taxon>
        <taxon>Pseudomonadota</taxon>
        <taxon>Alphaproteobacteria</taxon>
        <taxon>Sphingomonadales</taxon>
        <taxon>Erythrobacteraceae</taxon>
        <taxon>Pontixanthobacter</taxon>
    </lineage>
</organism>
<dbReference type="Proteomes" id="UP000442714">
    <property type="component" value="Unassembled WGS sequence"/>
</dbReference>
<evidence type="ECO:0000313" key="2">
    <source>
        <dbReference type="EMBL" id="MXO91726.1"/>
    </source>
</evidence>
<accession>A0A844ZXQ7</accession>
<evidence type="ECO:0000313" key="3">
    <source>
        <dbReference type="Proteomes" id="UP000442714"/>
    </source>
</evidence>
<evidence type="ECO:0000256" key="1">
    <source>
        <dbReference type="SAM" id="SignalP"/>
    </source>
</evidence>
<gene>
    <name evidence="2" type="ORF">GRI41_12890</name>
</gene>
<dbReference type="AlphaFoldDB" id="A0A844ZXQ7"/>
<dbReference type="RefSeq" id="WP_160605451.1">
    <property type="nucleotide sequence ID" value="NZ_WTYX01000002.1"/>
</dbReference>
<keyword evidence="3" id="KW-1185">Reference proteome</keyword>
<feature type="chain" id="PRO_5032332441" evidence="1">
    <location>
        <begin position="22"/>
        <end position="106"/>
    </location>
</feature>
<comment type="caution">
    <text evidence="2">The sequence shown here is derived from an EMBL/GenBank/DDBJ whole genome shotgun (WGS) entry which is preliminary data.</text>
</comment>